<organism evidence="3 4">
    <name type="scientific">Kocuria soli</name>
    <dbReference type="NCBI Taxonomy" id="2485125"/>
    <lineage>
        <taxon>Bacteria</taxon>
        <taxon>Bacillati</taxon>
        <taxon>Actinomycetota</taxon>
        <taxon>Actinomycetes</taxon>
        <taxon>Micrococcales</taxon>
        <taxon>Micrococcaceae</taxon>
        <taxon>Kocuria</taxon>
    </lineage>
</organism>
<dbReference type="InterPro" id="IPR036318">
    <property type="entry name" value="FAD-bd_PCMH-like_sf"/>
</dbReference>
<dbReference type="SUPFAM" id="SSF56176">
    <property type="entry name" value="FAD-binding/transporter-associated domain-like"/>
    <property type="match status" value="1"/>
</dbReference>
<evidence type="ECO:0000313" key="3">
    <source>
        <dbReference type="EMBL" id="ROZ62185.1"/>
    </source>
</evidence>
<dbReference type="Gene3D" id="1.10.45.10">
    <property type="entry name" value="Vanillyl-alcohol Oxidase, Chain A, domain 4"/>
    <property type="match status" value="1"/>
</dbReference>
<dbReference type="InterPro" id="IPR007173">
    <property type="entry name" value="ALO_C"/>
</dbReference>
<dbReference type="GO" id="GO:0003885">
    <property type="term" value="F:D-arabinono-1,4-lactone oxidase activity"/>
    <property type="evidence" value="ECO:0007669"/>
    <property type="project" value="InterPro"/>
</dbReference>
<sequence length="450" mass="49991">MNQPHSLPSEVEAETWSTWDRVHRVDDVRTVRPRTMEELTETVVAARDAGLGLRPAGSGHSFNELASPRDVRLDLTELTGLLEVNRGSNQARFLAGTTLIRAAKILEGEGLAFSNLPDVLHQTVAGAISTATHGTGTGYASLSGQVCALTLVTADGEFLECSPAQNREVFQAARAGLGVIGVIAAVTFQCEPSFRLHSTEFKEPVDQLVDALGERMASADHFEFFWSPSNGSAHSHILTRLHRLPDEWSKPGSKVAQTVRRMDDTVLRRGLPLGLNRLAGWAPKAVPGLNRLDTLAASSRRFTDLSYKVFASARPVKFVQTEWGVPIEDLPGTFKDVRKLLERTTPHLGLPLAVRCAPPEEAWMSPAHGRYTGWISVRQFWRNWSPEVFDELQSVFMAHEARPHWGTRHTLDAQDLAPKYTHWEDFLRIREHLDPDGVFLTDPVRRLLGI</sequence>
<reference evidence="3 4" key="1">
    <citation type="submission" date="2018-10" db="EMBL/GenBank/DDBJ databases">
        <title>Kocuria sp. M5W7-7, whole genome shotgun sequence.</title>
        <authorList>
            <person name="Tuo L."/>
        </authorList>
    </citation>
    <scope>NUCLEOTIDE SEQUENCE [LARGE SCALE GENOMIC DNA]</scope>
    <source>
        <strain evidence="3 4">M5W7-7</strain>
    </source>
</reference>
<dbReference type="InterPro" id="IPR006094">
    <property type="entry name" value="Oxid_FAD_bind_N"/>
</dbReference>
<dbReference type="PROSITE" id="PS51387">
    <property type="entry name" value="FAD_PCMH"/>
    <property type="match status" value="1"/>
</dbReference>
<dbReference type="InterPro" id="IPR016171">
    <property type="entry name" value="Vanillyl_alc_oxidase_C-sub2"/>
</dbReference>
<evidence type="ECO:0000313" key="4">
    <source>
        <dbReference type="Proteomes" id="UP000270616"/>
    </source>
</evidence>
<dbReference type="InterPro" id="IPR010031">
    <property type="entry name" value="FAD_lactone_oxidase-like"/>
</dbReference>
<dbReference type="Pfam" id="PF04030">
    <property type="entry name" value="ALO"/>
    <property type="match status" value="1"/>
</dbReference>
<protein>
    <submittedName>
        <fullName evidence="3">FAD-binding protein</fullName>
    </submittedName>
</protein>
<name>A0A3N3ZV45_9MICC</name>
<keyword evidence="1" id="KW-0560">Oxidoreductase</keyword>
<dbReference type="NCBIfam" id="TIGR01679">
    <property type="entry name" value="bact_FAD_ox"/>
    <property type="match status" value="1"/>
</dbReference>
<dbReference type="PANTHER" id="PTHR43762">
    <property type="entry name" value="L-GULONOLACTONE OXIDASE"/>
    <property type="match status" value="1"/>
</dbReference>
<dbReference type="InterPro" id="IPR016169">
    <property type="entry name" value="FAD-bd_PCMH_sub2"/>
</dbReference>
<gene>
    <name evidence="3" type="ORF">EDL96_10875</name>
</gene>
<dbReference type="GO" id="GO:0016020">
    <property type="term" value="C:membrane"/>
    <property type="evidence" value="ECO:0007669"/>
    <property type="project" value="InterPro"/>
</dbReference>
<accession>A0A3N3ZV45</accession>
<feature type="domain" description="FAD-binding PCMH-type" evidence="2">
    <location>
        <begin position="23"/>
        <end position="193"/>
    </location>
</feature>
<dbReference type="GO" id="GO:0071949">
    <property type="term" value="F:FAD binding"/>
    <property type="evidence" value="ECO:0007669"/>
    <property type="project" value="InterPro"/>
</dbReference>
<dbReference type="Gene3D" id="3.30.43.10">
    <property type="entry name" value="Uridine Diphospho-n-acetylenolpyruvylglucosamine Reductase, domain 2"/>
    <property type="match status" value="1"/>
</dbReference>
<dbReference type="OrthoDB" id="9800184at2"/>
<proteinExistence type="predicted"/>
<dbReference type="InterPro" id="IPR016166">
    <property type="entry name" value="FAD-bd_PCMH"/>
</dbReference>
<dbReference type="Gene3D" id="3.30.465.10">
    <property type="match status" value="1"/>
</dbReference>
<keyword evidence="4" id="KW-1185">Reference proteome</keyword>
<dbReference type="EMBL" id="RKMF01000014">
    <property type="protein sequence ID" value="ROZ62185.1"/>
    <property type="molecule type" value="Genomic_DNA"/>
</dbReference>
<dbReference type="PANTHER" id="PTHR43762:SF1">
    <property type="entry name" value="D-ARABINONO-1,4-LACTONE OXIDASE"/>
    <property type="match status" value="1"/>
</dbReference>
<dbReference type="RefSeq" id="WP_123826022.1">
    <property type="nucleotide sequence ID" value="NZ_RKMF01000014.1"/>
</dbReference>
<dbReference type="InterPro" id="IPR016167">
    <property type="entry name" value="FAD-bd_PCMH_sub1"/>
</dbReference>
<evidence type="ECO:0000259" key="2">
    <source>
        <dbReference type="PROSITE" id="PS51387"/>
    </source>
</evidence>
<dbReference type="Proteomes" id="UP000270616">
    <property type="component" value="Unassembled WGS sequence"/>
</dbReference>
<dbReference type="Pfam" id="PF01565">
    <property type="entry name" value="FAD_binding_4"/>
    <property type="match status" value="1"/>
</dbReference>
<dbReference type="Gene3D" id="3.30.70.2520">
    <property type="match status" value="1"/>
</dbReference>
<dbReference type="AlphaFoldDB" id="A0A3N3ZV45"/>
<dbReference type="PIRSF" id="PIRSF000136">
    <property type="entry name" value="LGO_GLO"/>
    <property type="match status" value="1"/>
</dbReference>
<evidence type="ECO:0000256" key="1">
    <source>
        <dbReference type="ARBA" id="ARBA00023002"/>
    </source>
</evidence>
<comment type="caution">
    <text evidence="3">The sequence shown here is derived from an EMBL/GenBank/DDBJ whole genome shotgun (WGS) entry which is preliminary data.</text>
</comment>